<dbReference type="KEGG" id="nfl:COO91_07509"/>
<evidence type="ECO:0000313" key="1">
    <source>
        <dbReference type="EMBL" id="AUB41461.1"/>
    </source>
</evidence>
<dbReference type="InterPro" id="IPR048031">
    <property type="entry name" value="ScyD/ScyE-like"/>
</dbReference>
<dbReference type="EMBL" id="CP024785">
    <property type="protein sequence ID" value="AUB41461.1"/>
    <property type="molecule type" value="Genomic_DNA"/>
</dbReference>
<name>A0A2K8T1A7_9NOSO</name>
<sequence length="438" mass="45838">MPLSLISKSALSFTFITICLAVFSEIKPAKAVSFSVVADGLDNVRGLNFAPDGSLYITESGVGGDGRCIPGPSLEGLLSCAGTSGAVTRVKDGKQERVITGLPSIALRPNGSTGEGPQDIQFDRLGNPYLLIGYGGNPTISDFPKNSPSWGQLYKIDLKTGSLKSIADLAKYEFANNADGVDVLDVSGEIASNPYAFTIKDDTAYIVDAAANNVLTVGLDGSDLKSLTVLPTQKITNPIFPAPEPGQVLPPDAPPSGQTPQEIEIQSVPTGVTFGPDGAIYVSEYTGFPFPEGKARIFRIGVDGETTVYADGFTQLSDLAFDAESNLYALQYGNEPQWKGISDGSLVQIAPDGTRTTLLSGNGLESATALTVGPDGAIFVSNKGDRPGQGQVLRIDTTKKVPEPTSILGLLIAFGALGVCSFTKRSPSGNSKLQSYKL</sequence>
<dbReference type="Proteomes" id="UP000232003">
    <property type="component" value="Chromosome"/>
</dbReference>
<accession>A0A2K8T1A7</accession>
<gene>
    <name evidence="1" type="ORF">COO91_07509</name>
</gene>
<dbReference type="NCBIfam" id="TIGR02595">
    <property type="entry name" value="PEP_CTERM"/>
    <property type="match status" value="1"/>
</dbReference>
<dbReference type="SUPFAM" id="SSF101898">
    <property type="entry name" value="NHL repeat"/>
    <property type="match status" value="1"/>
</dbReference>
<proteinExistence type="predicted"/>
<organism evidence="1 2">
    <name type="scientific">Nostoc flagelliforme CCNUN1</name>
    <dbReference type="NCBI Taxonomy" id="2038116"/>
    <lineage>
        <taxon>Bacteria</taxon>
        <taxon>Bacillati</taxon>
        <taxon>Cyanobacteriota</taxon>
        <taxon>Cyanophyceae</taxon>
        <taxon>Nostocales</taxon>
        <taxon>Nostocaceae</taxon>
        <taxon>Nostoc</taxon>
    </lineage>
</organism>
<dbReference type="Gene3D" id="2.120.10.30">
    <property type="entry name" value="TolB, C-terminal domain"/>
    <property type="match status" value="1"/>
</dbReference>
<dbReference type="RefSeq" id="WP_208766544.1">
    <property type="nucleotide sequence ID" value="NZ_CAWNNC010000001.1"/>
</dbReference>
<dbReference type="AlphaFoldDB" id="A0A2K8T1A7"/>
<evidence type="ECO:0000313" key="2">
    <source>
        <dbReference type="Proteomes" id="UP000232003"/>
    </source>
</evidence>
<dbReference type="InterPro" id="IPR011042">
    <property type="entry name" value="6-blade_b-propeller_TolB-like"/>
</dbReference>
<keyword evidence="2" id="KW-1185">Reference proteome</keyword>
<protein>
    <submittedName>
        <fullName evidence="1">Glucose/arabinose dehydrogenase, beta-propeller fold</fullName>
    </submittedName>
</protein>
<dbReference type="NCBIfam" id="NF033206">
    <property type="entry name" value="ScyE_fam"/>
    <property type="match status" value="1"/>
</dbReference>
<dbReference type="InterPro" id="IPR013424">
    <property type="entry name" value="Ice-binding_C"/>
</dbReference>
<reference evidence="1 2" key="1">
    <citation type="submission" date="2017-11" db="EMBL/GenBank/DDBJ databases">
        <title>Complete genome of a free-living desiccation-tolerant cyanobacterium and its photosynthetic adaptation to extreme terrestrial habitat.</title>
        <authorList>
            <person name="Shang J."/>
        </authorList>
    </citation>
    <scope>NUCLEOTIDE SEQUENCE [LARGE SCALE GENOMIC DNA]</scope>
    <source>
        <strain evidence="1 2">CCNUN1</strain>
    </source>
</reference>